<keyword evidence="2" id="KW-1185">Reference proteome</keyword>
<accession>A0A4C1WCL9</accession>
<reference evidence="1 2" key="1">
    <citation type="journal article" date="2019" name="Commun. Biol.">
        <title>The bagworm genome reveals a unique fibroin gene that provides high tensile strength.</title>
        <authorList>
            <person name="Kono N."/>
            <person name="Nakamura H."/>
            <person name="Ohtoshi R."/>
            <person name="Tomita M."/>
            <person name="Numata K."/>
            <person name="Arakawa K."/>
        </authorList>
    </citation>
    <scope>NUCLEOTIDE SEQUENCE [LARGE SCALE GENOMIC DNA]</scope>
</reference>
<sequence>MIRAQLRLLGLFKLAVMDIEKIVTDMASATSATADGLAPEGASQTKKFAYKLLKRGLAKSFAYKLLKRGLANLMSPTSTSGVALPLINVQHATHR</sequence>
<gene>
    <name evidence="1" type="ORF">EVAR_33621_1</name>
</gene>
<dbReference type="AlphaFoldDB" id="A0A4C1WCL9"/>
<dbReference type="Proteomes" id="UP000299102">
    <property type="component" value="Unassembled WGS sequence"/>
</dbReference>
<organism evidence="1 2">
    <name type="scientific">Eumeta variegata</name>
    <name type="common">Bagworm moth</name>
    <name type="synonym">Eumeta japonica</name>
    <dbReference type="NCBI Taxonomy" id="151549"/>
    <lineage>
        <taxon>Eukaryota</taxon>
        <taxon>Metazoa</taxon>
        <taxon>Ecdysozoa</taxon>
        <taxon>Arthropoda</taxon>
        <taxon>Hexapoda</taxon>
        <taxon>Insecta</taxon>
        <taxon>Pterygota</taxon>
        <taxon>Neoptera</taxon>
        <taxon>Endopterygota</taxon>
        <taxon>Lepidoptera</taxon>
        <taxon>Glossata</taxon>
        <taxon>Ditrysia</taxon>
        <taxon>Tineoidea</taxon>
        <taxon>Psychidae</taxon>
        <taxon>Oiketicinae</taxon>
        <taxon>Eumeta</taxon>
    </lineage>
</organism>
<evidence type="ECO:0000313" key="1">
    <source>
        <dbReference type="EMBL" id="GBP47904.1"/>
    </source>
</evidence>
<proteinExistence type="predicted"/>
<name>A0A4C1WCL9_EUMVA</name>
<comment type="caution">
    <text evidence="1">The sequence shown here is derived from an EMBL/GenBank/DDBJ whole genome shotgun (WGS) entry which is preliminary data.</text>
</comment>
<dbReference type="EMBL" id="BGZK01000512">
    <property type="protein sequence ID" value="GBP47904.1"/>
    <property type="molecule type" value="Genomic_DNA"/>
</dbReference>
<protein>
    <submittedName>
        <fullName evidence="1">Uncharacterized protein</fullName>
    </submittedName>
</protein>
<dbReference type="OrthoDB" id="6750768at2759"/>
<evidence type="ECO:0000313" key="2">
    <source>
        <dbReference type="Proteomes" id="UP000299102"/>
    </source>
</evidence>